<feature type="region of interest" description="Disordered" evidence="7">
    <location>
        <begin position="231"/>
        <end position="282"/>
    </location>
</feature>
<dbReference type="EMBL" id="JAPEVG010000270">
    <property type="protein sequence ID" value="KAJ8469897.1"/>
    <property type="molecule type" value="Genomic_DNA"/>
</dbReference>
<dbReference type="AlphaFoldDB" id="A0AAD7TPS0"/>
<keyword evidence="4" id="KW-0862">Zinc</keyword>
<evidence type="ECO:0000256" key="4">
    <source>
        <dbReference type="ARBA" id="ARBA00022833"/>
    </source>
</evidence>
<evidence type="ECO:0000256" key="1">
    <source>
        <dbReference type="ARBA" id="ARBA00022723"/>
    </source>
</evidence>
<evidence type="ECO:0000256" key="3">
    <source>
        <dbReference type="ARBA" id="ARBA00022771"/>
    </source>
</evidence>
<evidence type="ECO:0000256" key="7">
    <source>
        <dbReference type="SAM" id="MobiDB-lite"/>
    </source>
</evidence>
<dbReference type="GO" id="GO:0000981">
    <property type="term" value="F:DNA-binding transcription factor activity, RNA polymerase II-specific"/>
    <property type="evidence" value="ECO:0007669"/>
    <property type="project" value="TreeGrafter"/>
</dbReference>
<dbReference type="InterPro" id="IPR013087">
    <property type="entry name" value="Znf_C2H2_type"/>
</dbReference>
<dbReference type="PROSITE" id="PS50157">
    <property type="entry name" value="ZINC_FINGER_C2H2_2"/>
    <property type="match status" value="2"/>
</dbReference>
<evidence type="ECO:0000256" key="5">
    <source>
        <dbReference type="ARBA" id="ARBA00023242"/>
    </source>
</evidence>
<organism evidence="9 10">
    <name type="scientific">Trametes cubensis</name>
    <dbReference type="NCBI Taxonomy" id="1111947"/>
    <lineage>
        <taxon>Eukaryota</taxon>
        <taxon>Fungi</taxon>
        <taxon>Dikarya</taxon>
        <taxon>Basidiomycota</taxon>
        <taxon>Agaricomycotina</taxon>
        <taxon>Agaricomycetes</taxon>
        <taxon>Polyporales</taxon>
        <taxon>Polyporaceae</taxon>
        <taxon>Trametes</taxon>
    </lineage>
</organism>
<sequence>MTVTRTYTQEELDEFLSVPVAQEEPAEIVAIHEAQAQEEAAALEEVVAVALVQAARPQLQVGAGKGDSKTHYCEKCYKYFSRKADMDRHFNSVHLKIKAYVCPLFKSVKGADGKEELEPCEKAYAQKTSLKVHMLTHETDLLKQKPYLCCKSLKTGLCCMRRFGDPSSLSRHSREQHKGATYQCPFPGCLDRAKNPKRIKRQSEFKKHLVDKHNLTMEELALFQVFETDNIDEPAAGPSKPRKTTRKARRQRVRLPSPPPMYREAVSPAAHSSESPAPPSYSAVPYAGEIPTICTSNEDGYASTPGLTFCSPSPAPPVGEAAYDIHSEPAVPPPYYPSFESCPDFGAQPYPQPYPQDKDMSTYVAEASAGMGLLLPDSDLNNMSYASGLNHISVDSLSNMPQLFDQNSFMSDKPGPAQPPYADTTNSYYSGAPFDIAYQLSEYEYSGEYDQWAMPVPELAAPYVDQTNATIPPSFLHYGSSPFDMYNTQ</sequence>
<dbReference type="SUPFAM" id="SSF57667">
    <property type="entry name" value="beta-beta-alpha zinc fingers"/>
    <property type="match status" value="1"/>
</dbReference>
<reference evidence="9" key="1">
    <citation type="submission" date="2022-11" db="EMBL/GenBank/DDBJ databases">
        <title>Genome Sequence of Cubamyces cubensis.</title>
        <authorList>
            <person name="Buettner E."/>
        </authorList>
    </citation>
    <scope>NUCLEOTIDE SEQUENCE</scope>
    <source>
        <strain evidence="9">MPL-01</strain>
    </source>
</reference>
<dbReference type="GO" id="GO:0008270">
    <property type="term" value="F:zinc ion binding"/>
    <property type="evidence" value="ECO:0007669"/>
    <property type="project" value="UniProtKB-KW"/>
</dbReference>
<dbReference type="InterPro" id="IPR036236">
    <property type="entry name" value="Znf_C2H2_sf"/>
</dbReference>
<dbReference type="Proteomes" id="UP001215151">
    <property type="component" value="Unassembled WGS sequence"/>
</dbReference>
<evidence type="ECO:0000313" key="10">
    <source>
        <dbReference type="Proteomes" id="UP001215151"/>
    </source>
</evidence>
<evidence type="ECO:0000256" key="6">
    <source>
        <dbReference type="PROSITE-ProRule" id="PRU00042"/>
    </source>
</evidence>
<dbReference type="Gene3D" id="3.30.160.60">
    <property type="entry name" value="Classic Zinc Finger"/>
    <property type="match status" value="1"/>
</dbReference>
<proteinExistence type="predicted"/>
<name>A0AAD7TPS0_9APHY</name>
<keyword evidence="5" id="KW-0539">Nucleus</keyword>
<keyword evidence="2" id="KW-0677">Repeat</keyword>
<feature type="compositionally biased region" description="Basic residues" evidence="7">
    <location>
        <begin position="240"/>
        <end position="253"/>
    </location>
</feature>
<gene>
    <name evidence="9" type="ORF">ONZ51_g8689</name>
</gene>
<dbReference type="GO" id="GO:0000978">
    <property type="term" value="F:RNA polymerase II cis-regulatory region sequence-specific DNA binding"/>
    <property type="evidence" value="ECO:0007669"/>
    <property type="project" value="TreeGrafter"/>
</dbReference>
<evidence type="ECO:0000256" key="2">
    <source>
        <dbReference type="ARBA" id="ARBA00022737"/>
    </source>
</evidence>
<keyword evidence="10" id="KW-1185">Reference proteome</keyword>
<keyword evidence="1" id="KW-0479">Metal-binding</keyword>
<evidence type="ECO:0000313" key="9">
    <source>
        <dbReference type="EMBL" id="KAJ8469897.1"/>
    </source>
</evidence>
<evidence type="ECO:0000259" key="8">
    <source>
        <dbReference type="PROSITE" id="PS50157"/>
    </source>
</evidence>
<feature type="domain" description="C2H2-type" evidence="8">
    <location>
        <begin position="71"/>
        <end position="99"/>
    </location>
</feature>
<comment type="caution">
    <text evidence="9">The sequence shown here is derived from an EMBL/GenBank/DDBJ whole genome shotgun (WGS) entry which is preliminary data.</text>
</comment>
<feature type="compositionally biased region" description="Low complexity" evidence="7">
    <location>
        <begin position="264"/>
        <end position="282"/>
    </location>
</feature>
<dbReference type="PROSITE" id="PS00028">
    <property type="entry name" value="ZINC_FINGER_C2H2_1"/>
    <property type="match status" value="1"/>
</dbReference>
<accession>A0AAD7TPS0</accession>
<dbReference type="SMART" id="SM00355">
    <property type="entry name" value="ZnF_C2H2"/>
    <property type="match status" value="3"/>
</dbReference>
<dbReference type="InterPro" id="IPR050527">
    <property type="entry name" value="Snail/Krueppel_Znf"/>
</dbReference>
<dbReference type="PANTHER" id="PTHR24388">
    <property type="entry name" value="ZINC FINGER PROTEIN"/>
    <property type="match status" value="1"/>
</dbReference>
<protein>
    <recommendedName>
        <fullName evidence="8">C2H2-type domain-containing protein</fullName>
    </recommendedName>
</protein>
<feature type="domain" description="C2H2-type" evidence="8">
    <location>
        <begin position="147"/>
        <end position="182"/>
    </location>
</feature>
<keyword evidence="3 6" id="KW-0863">Zinc-finger</keyword>
<dbReference type="PANTHER" id="PTHR24388:SF53">
    <property type="entry name" value="CHORION TRANSCRIPTION FACTOR CF2-RELATED"/>
    <property type="match status" value="1"/>
</dbReference>